<keyword evidence="4" id="KW-1185">Reference proteome</keyword>
<dbReference type="EMBL" id="JAFIDA010000001">
    <property type="protein sequence ID" value="MBP1325516.1"/>
    <property type="molecule type" value="Genomic_DNA"/>
</dbReference>
<evidence type="ECO:0000256" key="1">
    <source>
        <dbReference type="SAM" id="MobiDB-lite"/>
    </source>
</evidence>
<reference evidence="3" key="1">
    <citation type="submission" date="2021-02" db="EMBL/GenBank/DDBJ databases">
        <title>Sequencing the genomes of 1000 actinobacteria strains.</title>
        <authorList>
            <person name="Klenk H.-P."/>
        </authorList>
    </citation>
    <scope>NUCLEOTIDE SEQUENCE</scope>
    <source>
        <strain evidence="3">DSM 22850</strain>
    </source>
</reference>
<dbReference type="Proteomes" id="UP000675163">
    <property type="component" value="Unassembled WGS sequence"/>
</dbReference>
<keyword evidence="2" id="KW-0812">Transmembrane</keyword>
<dbReference type="AlphaFoldDB" id="A0A940T512"/>
<feature type="compositionally biased region" description="Low complexity" evidence="1">
    <location>
        <begin position="12"/>
        <end position="40"/>
    </location>
</feature>
<name>A0A940T512_9MICO</name>
<evidence type="ECO:0000256" key="2">
    <source>
        <dbReference type="SAM" id="Phobius"/>
    </source>
</evidence>
<evidence type="ECO:0000313" key="4">
    <source>
        <dbReference type="Proteomes" id="UP000675163"/>
    </source>
</evidence>
<feature type="compositionally biased region" description="Low complexity" evidence="1">
    <location>
        <begin position="141"/>
        <end position="197"/>
    </location>
</feature>
<feature type="region of interest" description="Disordered" evidence="1">
    <location>
        <begin position="1"/>
        <end position="202"/>
    </location>
</feature>
<keyword evidence="2" id="KW-1133">Transmembrane helix</keyword>
<evidence type="ECO:0000313" key="3">
    <source>
        <dbReference type="EMBL" id="MBP1325516.1"/>
    </source>
</evidence>
<feature type="compositionally biased region" description="Low complexity" evidence="1">
    <location>
        <begin position="55"/>
        <end position="87"/>
    </location>
</feature>
<organism evidence="3 4">
    <name type="scientific">Leucobacter exalbidus</name>
    <dbReference type="NCBI Taxonomy" id="662960"/>
    <lineage>
        <taxon>Bacteria</taxon>
        <taxon>Bacillati</taxon>
        <taxon>Actinomycetota</taxon>
        <taxon>Actinomycetes</taxon>
        <taxon>Micrococcales</taxon>
        <taxon>Microbacteriaceae</taxon>
        <taxon>Leucobacter</taxon>
    </lineage>
</organism>
<gene>
    <name evidence="3" type="ORF">JOF28_000748</name>
</gene>
<comment type="caution">
    <text evidence="3">The sequence shown here is derived from an EMBL/GenBank/DDBJ whole genome shotgun (WGS) entry which is preliminary data.</text>
</comment>
<sequence length="543" mass="57454">MSDSPEHPTTPQPGQQDPTDPLATPAATPAEPTPTSEAPEGLAPSPGIAPPTGMAPPQAAQPEFAPDQGAQAFAAPAPEYPAAQQFIPQPPAPQYGQDQAPQFVPQEQVQVQVQPEQYGQGQAPQYPHDPAQQYGQNQASQYGQDPAQQYGQGQAQQYGQDPAQQYAQQDQQYGQQQYGQDPAQQQFAQQAPQYAAAGVGGPGGPFPPKKGLSTGAIIGIVGGAVALVIVLIIVSVFALGSFSSRGGTTVSPQLSASETVEKYLNALAEGDAATARTLAGGASSDVLLTDEALAASLEIAPITEIVVDPVKTAQSEYDATVSATFKLGDEVIKRDFKLWNAVKSWELSDGLVSFSARTFEGLDPAVNGIKVGTASSLKAFPGAYEFTLGVDTFEIEDNPGPILLTLRDDTESLYGLRPVPTEDTVETYRTLVKESLEACLAAKTFETECGLEVSSELEGGEKVIEKTIKRTIDAEGKAKLKRLKPEVSYDSPTILSTYDYVSVTTTAEVDNDGVRESGTLYGVGSLLKPTIDFAEDDPKVTWE</sequence>
<feature type="compositionally biased region" description="Low complexity" evidence="1">
    <location>
        <begin position="99"/>
        <end position="123"/>
    </location>
</feature>
<protein>
    <submittedName>
        <fullName evidence="3">Uncharacterized protein</fullName>
    </submittedName>
</protein>
<accession>A0A940T512</accession>
<keyword evidence="2" id="KW-0472">Membrane</keyword>
<proteinExistence type="predicted"/>
<feature type="transmembrane region" description="Helical" evidence="2">
    <location>
        <begin position="216"/>
        <end position="239"/>
    </location>
</feature>
<dbReference type="RefSeq" id="WP_209704539.1">
    <property type="nucleotide sequence ID" value="NZ_JAFIDA010000001.1"/>
</dbReference>